<dbReference type="AlphaFoldDB" id="A0A4U6ULT4"/>
<dbReference type="EMBL" id="CM016556">
    <property type="protein sequence ID" value="TKW15844.1"/>
    <property type="molecule type" value="Genomic_DNA"/>
</dbReference>
<name>A0A4U6ULT4_SETVI</name>
<protein>
    <submittedName>
        <fullName evidence="1">Uncharacterized protein</fullName>
    </submittedName>
</protein>
<dbReference type="Proteomes" id="UP000298652">
    <property type="component" value="Chromosome 5"/>
</dbReference>
<accession>A0A4U6ULT4</accession>
<proteinExistence type="predicted"/>
<reference evidence="1" key="1">
    <citation type="submission" date="2019-03" db="EMBL/GenBank/DDBJ databases">
        <title>WGS assembly of Setaria viridis.</title>
        <authorList>
            <person name="Huang P."/>
            <person name="Jenkins J."/>
            <person name="Grimwood J."/>
            <person name="Barry K."/>
            <person name="Healey A."/>
            <person name="Mamidi S."/>
            <person name="Sreedasyam A."/>
            <person name="Shu S."/>
            <person name="Feldman M."/>
            <person name="Wu J."/>
            <person name="Yu Y."/>
            <person name="Chen C."/>
            <person name="Johnson J."/>
            <person name="Rokhsar D."/>
            <person name="Baxter I."/>
            <person name="Schmutz J."/>
            <person name="Brutnell T."/>
            <person name="Kellogg E."/>
        </authorList>
    </citation>
    <scope>NUCLEOTIDE SEQUENCE [LARGE SCALE GENOMIC DNA]</scope>
</reference>
<sequence length="123" mass="13430">MTAEVPPGPSTDVVLESRINTVSGSNENCQELHMHIAKKRNTIMTSLLTNENDADDAAERAAREIKFFPLSLNHGLPSSDFEFFDYEMSSIFGGAFDVEMDLSLNLSSSSGESGIKVDLSLKL</sequence>
<organism evidence="1 2">
    <name type="scientific">Setaria viridis</name>
    <name type="common">Green bristlegrass</name>
    <name type="synonym">Setaria italica subsp. viridis</name>
    <dbReference type="NCBI Taxonomy" id="4556"/>
    <lineage>
        <taxon>Eukaryota</taxon>
        <taxon>Viridiplantae</taxon>
        <taxon>Streptophyta</taxon>
        <taxon>Embryophyta</taxon>
        <taxon>Tracheophyta</taxon>
        <taxon>Spermatophyta</taxon>
        <taxon>Magnoliopsida</taxon>
        <taxon>Liliopsida</taxon>
        <taxon>Poales</taxon>
        <taxon>Poaceae</taxon>
        <taxon>PACMAD clade</taxon>
        <taxon>Panicoideae</taxon>
        <taxon>Panicodae</taxon>
        <taxon>Paniceae</taxon>
        <taxon>Cenchrinae</taxon>
        <taxon>Setaria</taxon>
    </lineage>
</organism>
<gene>
    <name evidence="1" type="ORF">SEVIR_5G212740v2</name>
</gene>
<evidence type="ECO:0000313" key="1">
    <source>
        <dbReference type="EMBL" id="TKW15844.1"/>
    </source>
</evidence>
<keyword evidence="2" id="KW-1185">Reference proteome</keyword>
<dbReference type="Gramene" id="TKW15844">
    <property type="protein sequence ID" value="TKW15844"/>
    <property type="gene ID" value="SEVIR_5G212740v2"/>
</dbReference>
<evidence type="ECO:0000313" key="2">
    <source>
        <dbReference type="Proteomes" id="UP000298652"/>
    </source>
</evidence>